<comment type="caution">
    <text evidence="1">The sequence shown here is derived from an EMBL/GenBank/DDBJ whole genome shotgun (WGS) entry which is preliminary data.</text>
</comment>
<dbReference type="Proteomes" id="UP000178606">
    <property type="component" value="Unassembled WGS sequence"/>
</dbReference>
<dbReference type="AlphaFoldDB" id="A0A1F6D430"/>
<sequence>MPQTAPVPYLRSLARTVADAADADQYAVAVVGVPQTGNPDFEELVPRESLEAMADGAPARYRLTLVLQSDSEDLAVVRLATLRPHGFTDLDVGRARAVARLAADELSRTLAVWSAIPA</sequence>
<reference evidence="1 2" key="1">
    <citation type="journal article" date="2016" name="Nat. Commun.">
        <title>Thousands of microbial genomes shed light on interconnected biogeochemical processes in an aquifer system.</title>
        <authorList>
            <person name="Anantharaman K."/>
            <person name="Brown C.T."/>
            <person name="Hug L.A."/>
            <person name="Sharon I."/>
            <person name="Castelle C.J."/>
            <person name="Probst A.J."/>
            <person name="Thomas B.C."/>
            <person name="Singh A."/>
            <person name="Wilkins M.J."/>
            <person name="Karaoz U."/>
            <person name="Brodie E.L."/>
            <person name="Williams K.H."/>
            <person name="Hubbard S.S."/>
            <person name="Banfield J.F."/>
        </authorList>
    </citation>
    <scope>NUCLEOTIDE SEQUENCE [LARGE SCALE GENOMIC DNA]</scope>
    <source>
        <strain evidence="2">RIFCSPLOWO2_12_FULL_64_10</strain>
    </source>
</reference>
<evidence type="ECO:0000313" key="1">
    <source>
        <dbReference type="EMBL" id="OGG55792.1"/>
    </source>
</evidence>
<proteinExistence type="predicted"/>
<organism evidence="1 2">
    <name type="scientific">Handelsmanbacteria sp. (strain RIFCSPLOWO2_12_FULL_64_10)</name>
    <dbReference type="NCBI Taxonomy" id="1817868"/>
    <lineage>
        <taxon>Bacteria</taxon>
        <taxon>Candidatus Handelsmaniibacteriota</taxon>
    </lineage>
</organism>
<evidence type="ECO:0000313" key="2">
    <source>
        <dbReference type="Proteomes" id="UP000178606"/>
    </source>
</evidence>
<accession>A0A1F6D430</accession>
<gene>
    <name evidence="1" type="ORF">A3F84_04365</name>
</gene>
<dbReference type="EMBL" id="MFKF01000060">
    <property type="protein sequence ID" value="OGG55792.1"/>
    <property type="molecule type" value="Genomic_DNA"/>
</dbReference>
<protein>
    <submittedName>
        <fullName evidence="1">Uncharacterized protein</fullName>
    </submittedName>
</protein>
<name>A0A1F6D430_HANXR</name>